<sequence length="256" mass="30389">MSFSHKKGYPIQFDLKSKAMQYMLESNASWTHNWDDHIDLEIQKSLNSHDINFCPSLWDDKYKYRGVNYIQKPKFVLGFNEPDKKSQSNMSIKDAIHAWTFLSKTIPEDVILVGPACSDDGHGHAWAREFYRKALDMKLRIDAIGLHLYRDDLYGYGKNFIPRISDEFQLPVVISEFAYINWNSRIQDWKCKNFLNKAINESLRFINWCEDDQAVQGYCIFADYNDHLPIRDDYKYAWKMISQGYLTELYKLYRQI</sequence>
<protein>
    <submittedName>
        <fullName evidence="2">Glycosyl hydrolase catalytic core</fullName>
    </submittedName>
</protein>
<evidence type="ECO:0000313" key="3">
    <source>
        <dbReference type="Proteomes" id="UP000242515"/>
    </source>
</evidence>
<keyword evidence="2" id="KW-0378">Hydrolase</keyword>
<proteinExistence type="predicted"/>
<reference evidence="3" key="1">
    <citation type="submission" date="2016-10" db="EMBL/GenBank/DDBJ databases">
        <authorList>
            <person name="Varghese N."/>
            <person name="Submissions S."/>
        </authorList>
    </citation>
    <scope>NUCLEOTIDE SEQUENCE [LARGE SCALE GENOMIC DNA]</scope>
    <source>
        <strain evidence="3">8N4</strain>
    </source>
</reference>
<dbReference type="PANTHER" id="PTHR34154">
    <property type="entry name" value="ALKALI-SENSITIVE LINKAGE PROTEIN 1"/>
    <property type="match status" value="1"/>
</dbReference>
<dbReference type="PANTHER" id="PTHR34154:SF3">
    <property type="entry name" value="ALKALI-SENSITIVE LINKAGE PROTEIN 1"/>
    <property type="match status" value="1"/>
</dbReference>
<dbReference type="InterPro" id="IPR024655">
    <property type="entry name" value="Asl1_glyco_hydro_catalytic"/>
</dbReference>
<dbReference type="STRING" id="988801.SAMN05216522_102345"/>
<evidence type="ECO:0000259" key="1">
    <source>
        <dbReference type="Pfam" id="PF11790"/>
    </source>
</evidence>
<dbReference type="Gene3D" id="3.20.20.80">
    <property type="entry name" value="Glycosidases"/>
    <property type="match status" value="1"/>
</dbReference>
<gene>
    <name evidence="2" type="ORF">SAMN05216522_102345</name>
</gene>
<evidence type="ECO:0000313" key="2">
    <source>
        <dbReference type="EMBL" id="SEQ38120.1"/>
    </source>
</evidence>
<dbReference type="EMBL" id="FOGC01000002">
    <property type="protein sequence ID" value="SEQ38120.1"/>
    <property type="molecule type" value="Genomic_DNA"/>
</dbReference>
<dbReference type="GO" id="GO:0071966">
    <property type="term" value="P:fungal-type cell wall polysaccharide metabolic process"/>
    <property type="evidence" value="ECO:0007669"/>
    <property type="project" value="TreeGrafter"/>
</dbReference>
<feature type="domain" description="Asl1-like glycosyl hydrolase catalytic" evidence="1">
    <location>
        <begin position="21"/>
        <end position="253"/>
    </location>
</feature>
<organism evidence="2 3">
    <name type="scientific">Rosenbergiella nectarea</name>
    <dbReference type="NCBI Taxonomy" id="988801"/>
    <lineage>
        <taxon>Bacteria</taxon>
        <taxon>Pseudomonadati</taxon>
        <taxon>Pseudomonadota</taxon>
        <taxon>Gammaproteobacteria</taxon>
        <taxon>Enterobacterales</taxon>
        <taxon>Erwiniaceae</taxon>
        <taxon>Rosenbergiella</taxon>
    </lineage>
</organism>
<dbReference type="Proteomes" id="UP000242515">
    <property type="component" value="Unassembled WGS sequence"/>
</dbReference>
<dbReference type="Pfam" id="PF11790">
    <property type="entry name" value="Glyco_hydro_cc"/>
    <property type="match status" value="1"/>
</dbReference>
<dbReference type="SUPFAM" id="SSF51445">
    <property type="entry name" value="(Trans)glycosidases"/>
    <property type="match status" value="1"/>
</dbReference>
<dbReference type="OrthoDB" id="9809583at2"/>
<dbReference type="RefSeq" id="WP_092673380.1">
    <property type="nucleotide sequence ID" value="NZ_FOGC01000002.1"/>
</dbReference>
<dbReference type="GO" id="GO:0016787">
    <property type="term" value="F:hydrolase activity"/>
    <property type="evidence" value="ECO:0007669"/>
    <property type="project" value="UniProtKB-KW"/>
</dbReference>
<dbReference type="InterPro" id="IPR017853">
    <property type="entry name" value="GH"/>
</dbReference>
<dbReference type="AlphaFoldDB" id="A0A1H9FJH4"/>
<accession>A0A1H9FJH4</accession>
<name>A0A1H9FJH4_9GAMM</name>
<dbReference type="InterPro" id="IPR053183">
    <property type="entry name" value="ASL1"/>
</dbReference>
<keyword evidence="3" id="KW-1185">Reference proteome</keyword>